<evidence type="ECO:0000256" key="1">
    <source>
        <dbReference type="SAM" id="Phobius"/>
    </source>
</evidence>
<evidence type="ECO:0000313" key="2">
    <source>
        <dbReference type="EMBL" id="CAI9972244.1"/>
    </source>
</evidence>
<feature type="transmembrane region" description="Helical" evidence="1">
    <location>
        <begin position="313"/>
        <end position="331"/>
    </location>
</feature>
<keyword evidence="1" id="KW-0812">Transmembrane</keyword>
<evidence type="ECO:0000313" key="4">
    <source>
        <dbReference type="Proteomes" id="UP001642409"/>
    </source>
</evidence>
<organism evidence="2">
    <name type="scientific">Hexamita inflata</name>
    <dbReference type="NCBI Taxonomy" id="28002"/>
    <lineage>
        <taxon>Eukaryota</taxon>
        <taxon>Metamonada</taxon>
        <taxon>Diplomonadida</taxon>
        <taxon>Hexamitidae</taxon>
        <taxon>Hexamitinae</taxon>
        <taxon>Hexamita</taxon>
    </lineage>
</organism>
<accession>A0AA86RHM1</accession>
<dbReference type="AlphaFoldDB" id="A0AA86RHM1"/>
<dbReference type="EMBL" id="CATOUU010001104">
    <property type="protein sequence ID" value="CAI9972244.1"/>
    <property type="molecule type" value="Genomic_DNA"/>
</dbReference>
<keyword evidence="1" id="KW-1133">Transmembrane helix</keyword>
<gene>
    <name evidence="3" type="ORF">HINF_LOCUS37368</name>
    <name evidence="2" type="ORF">HINF_LOCUS59889</name>
</gene>
<feature type="transmembrane region" description="Helical" evidence="1">
    <location>
        <begin position="201"/>
        <end position="219"/>
    </location>
</feature>
<reference evidence="3 4" key="2">
    <citation type="submission" date="2024-07" db="EMBL/GenBank/DDBJ databases">
        <authorList>
            <person name="Akdeniz Z."/>
        </authorList>
    </citation>
    <scope>NUCLEOTIDE SEQUENCE [LARGE SCALE GENOMIC DNA]</scope>
</reference>
<sequence>MNLVYFVLSCPQDQFDNNGVCQTSCTPLFISADQNYCVPSCSPSQFQIIDLETYCKEKCANNFLWSDSTTCTPTCSQLSQFIAPTGFYCVDNCPPSSKIYSNSTDKYCLNSCPLDAPFSHKINDNYVCASNCDEFFPGSIPNAQNDYVFSEESNTFLDKTELSCESEVKNGLKTKFKLFIREFIEQSREDMIRFTKSVKKVVKVWLVLIVPIIIRKIFVQIRDKTHSVRNSNNEHENGNDENEEEIYIFKKHSSKYQKKCSQKKLCLLKSSNVKDDKRQKMIRKGKNQGAFLRDFALQNTARFLFKHSASRKCGFACFFALFFHIFAGFFTHEQFVVQNVCSLQANLVNWS</sequence>
<protein>
    <submittedName>
        <fullName evidence="3">Hypothetical_protein</fullName>
    </submittedName>
</protein>
<proteinExistence type="predicted"/>
<name>A0AA86RHM1_9EUKA</name>
<evidence type="ECO:0000313" key="3">
    <source>
        <dbReference type="EMBL" id="CAL6038436.1"/>
    </source>
</evidence>
<keyword evidence="1" id="KW-0472">Membrane</keyword>
<reference evidence="2" key="1">
    <citation type="submission" date="2023-06" db="EMBL/GenBank/DDBJ databases">
        <authorList>
            <person name="Kurt Z."/>
        </authorList>
    </citation>
    <scope>NUCLEOTIDE SEQUENCE</scope>
</reference>
<keyword evidence="4" id="KW-1185">Reference proteome</keyword>
<comment type="caution">
    <text evidence="2">The sequence shown here is derived from an EMBL/GenBank/DDBJ whole genome shotgun (WGS) entry which is preliminary data.</text>
</comment>
<dbReference type="Proteomes" id="UP001642409">
    <property type="component" value="Unassembled WGS sequence"/>
</dbReference>
<dbReference type="EMBL" id="CAXDID020000139">
    <property type="protein sequence ID" value="CAL6038436.1"/>
    <property type="molecule type" value="Genomic_DNA"/>
</dbReference>